<name>A0A2W4BG48_9ENTE</name>
<reference evidence="2 3" key="1">
    <citation type="submission" date="2017-11" db="EMBL/GenBank/DDBJ databases">
        <title>Draft genome sequence of Enterococcus plantarum TRW2 strain isolated from lettuce.</title>
        <authorList>
            <person name="Kim E.B."/>
            <person name="Marco M.L."/>
            <person name="Williams T.R."/>
            <person name="You I.H."/>
        </authorList>
    </citation>
    <scope>NUCLEOTIDE SEQUENCE [LARGE SCALE GENOMIC DNA]</scope>
    <source>
        <strain evidence="2 3">TRW2</strain>
    </source>
</reference>
<gene>
    <name evidence="2" type="ORF">CI088_14330</name>
</gene>
<proteinExistence type="predicted"/>
<dbReference type="RefSeq" id="WP_111248660.1">
    <property type="nucleotide sequence ID" value="NZ_PIEU01000111.1"/>
</dbReference>
<keyword evidence="2" id="KW-0238">DNA-binding</keyword>
<dbReference type="GO" id="GO:0003677">
    <property type="term" value="F:DNA binding"/>
    <property type="evidence" value="ECO:0007669"/>
    <property type="project" value="UniProtKB-KW"/>
</dbReference>
<accession>A0A2W4BG48</accession>
<dbReference type="STRING" id="1077675.BCR22_07200"/>
<dbReference type="AlphaFoldDB" id="A0A2W4BG48"/>
<dbReference type="InterPro" id="IPR007499">
    <property type="entry name" value="ERF_bacteria_virus"/>
</dbReference>
<dbReference type="Pfam" id="PF04404">
    <property type="entry name" value="ERF"/>
    <property type="match status" value="1"/>
</dbReference>
<feature type="region of interest" description="Disordered" evidence="1">
    <location>
        <begin position="204"/>
        <end position="238"/>
    </location>
</feature>
<keyword evidence="3" id="KW-1185">Reference proteome</keyword>
<evidence type="ECO:0000256" key="1">
    <source>
        <dbReference type="SAM" id="MobiDB-lite"/>
    </source>
</evidence>
<protein>
    <submittedName>
        <fullName evidence="2">Single-stranded DNA-binding protein</fullName>
    </submittedName>
</protein>
<feature type="compositionally biased region" description="Basic and acidic residues" evidence="1">
    <location>
        <begin position="204"/>
        <end position="214"/>
    </location>
</feature>
<evidence type="ECO:0000313" key="2">
    <source>
        <dbReference type="EMBL" id="PZL71049.1"/>
    </source>
</evidence>
<evidence type="ECO:0000313" key="3">
    <source>
        <dbReference type="Proteomes" id="UP000249828"/>
    </source>
</evidence>
<dbReference type="EMBL" id="PIEU01000111">
    <property type="protein sequence ID" value="PZL71049.1"/>
    <property type="molecule type" value="Genomic_DNA"/>
</dbReference>
<organism evidence="2 3">
    <name type="scientific">Enterococcus plantarum</name>
    <dbReference type="NCBI Taxonomy" id="1077675"/>
    <lineage>
        <taxon>Bacteria</taxon>
        <taxon>Bacillati</taxon>
        <taxon>Bacillota</taxon>
        <taxon>Bacilli</taxon>
        <taxon>Lactobacillales</taxon>
        <taxon>Enterococcaceae</taxon>
        <taxon>Enterococcus</taxon>
    </lineage>
</organism>
<comment type="caution">
    <text evidence="2">The sequence shown here is derived from an EMBL/GenBank/DDBJ whole genome shotgun (WGS) entry which is preliminary data.</text>
</comment>
<feature type="compositionally biased region" description="Polar residues" evidence="1">
    <location>
        <begin position="215"/>
        <end position="230"/>
    </location>
</feature>
<dbReference type="Proteomes" id="UP000249828">
    <property type="component" value="Unassembled WGS sequence"/>
</dbReference>
<sequence>MSDSKDDGFYQKLMKLIAQFSVPKDKKNEFGDFNFRDAEAIMRAVKPSAIELGLYIKTTKKIVKIDDRFYTEATASITDGEHTEESVAYAREPNILPKMSEPQVSGSAGSYAKKYALQDLLMIDDGKIDPDRHDNTNYVQLIDGKQLSLLRKKASEITDITGIQPDDFLNKLCELFEIQSIDQLEYKCFSQAMAKLVNWERSYEKNSHKNDNEQTKQPSISNNNAVQNNKDIPWGQEQ</sequence>